<protein>
    <submittedName>
        <fullName evidence="2">Uncharacterized protein</fullName>
    </submittedName>
</protein>
<evidence type="ECO:0000313" key="2">
    <source>
        <dbReference type="EMBL" id="CUI14230.1"/>
    </source>
</evidence>
<reference evidence="3" key="1">
    <citation type="submission" date="2015-09" db="EMBL/GenBank/DDBJ databases">
        <authorList>
            <consortium name="Pathogen Informatics"/>
        </authorList>
    </citation>
    <scope>NUCLEOTIDE SEQUENCE [LARGE SCALE GENOMIC DNA]</scope>
    <source>
        <strain evidence="3">Lake Konstanz</strain>
    </source>
</reference>
<dbReference type="AlphaFoldDB" id="A0A0S4KF52"/>
<dbReference type="EMBL" id="CYKH01000786">
    <property type="protein sequence ID" value="CUI14230.1"/>
    <property type="molecule type" value="Genomic_DNA"/>
</dbReference>
<organism evidence="2 3">
    <name type="scientific">Bodo saltans</name>
    <name type="common">Flagellated protozoan</name>
    <dbReference type="NCBI Taxonomy" id="75058"/>
    <lineage>
        <taxon>Eukaryota</taxon>
        <taxon>Discoba</taxon>
        <taxon>Euglenozoa</taxon>
        <taxon>Kinetoplastea</taxon>
        <taxon>Metakinetoplastina</taxon>
        <taxon>Eubodonida</taxon>
        <taxon>Bodonidae</taxon>
        <taxon>Bodo</taxon>
    </lineage>
</organism>
<dbReference type="VEuPathDB" id="TriTrypDB:BSAL_78690"/>
<dbReference type="Proteomes" id="UP000051952">
    <property type="component" value="Unassembled WGS sequence"/>
</dbReference>
<keyword evidence="3" id="KW-1185">Reference proteome</keyword>
<name>A0A0S4KF52_BODSA</name>
<evidence type="ECO:0000256" key="1">
    <source>
        <dbReference type="SAM" id="MobiDB-lite"/>
    </source>
</evidence>
<proteinExistence type="predicted"/>
<evidence type="ECO:0000313" key="3">
    <source>
        <dbReference type="Proteomes" id="UP000051952"/>
    </source>
</evidence>
<accession>A0A0S4KF52</accession>
<sequence>MRPLLQYYEALEAQALWEGDIRMTALIALIQESHGVADVLRRGNEIADSQLVVDLSPASSWSLGGIILTSHMLYVIAFDNDDTDDASLNADGGGSSSNAITPERRSAAGGGEFDSPEHCFEAMLSRLPLFHVVLEDVIEAVQRLEIIEQPESTVHMSGVPMAALVKLSTLAQDVRFILKSSHRFDNIDLSELVHAFGILPSVEVEQRSFSPTVDRRQESGSPNYAPKKSTIGRSVSRASDSATSQRYSARGTSSMAHTANNAASPNWDSADDPSAVGYVASQRFELVTEELEARCRFIADEGYDRTVLITALFHRTLYQLNATFAATIDAARREQLDVGYVSTASQVLSLGENAALKSLLENEERKVRVELGAYLTDSKRVSSQVLLAAERANLLRESAAFKLQTTNDFDNAQRTLKQMETALFEATSSLQEISRERDALKAREALVVENARRREADLHAQLEDAHGHHNHN</sequence>
<feature type="compositionally biased region" description="Polar residues" evidence="1">
    <location>
        <begin position="231"/>
        <end position="267"/>
    </location>
</feature>
<feature type="region of interest" description="Disordered" evidence="1">
    <location>
        <begin position="207"/>
        <end position="268"/>
    </location>
</feature>
<feature type="region of interest" description="Disordered" evidence="1">
    <location>
        <begin position="87"/>
        <end position="112"/>
    </location>
</feature>
<gene>
    <name evidence="2" type="ORF">BSAL_78690</name>
</gene>